<name>E6PMC9_9ZZZZ</name>
<organism evidence="2">
    <name type="scientific">mine drainage metagenome</name>
    <dbReference type="NCBI Taxonomy" id="410659"/>
    <lineage>
        <taxon>unclassified sequences</taxon>
        <taxon>metagenomes</taxon>
        <taxon>ecological metagenomes</taxon>
    </lineage>
</organism>
<dbReference type="Pfam" id="PF16823">
    <property type="entry name" value="tPilZ"/>
    <property type="match status" value="1"/>
</dbReference>
<evidence type="ECO:0000259" key="1">
    <source>
        <dbReference type="Pfam" id="PF16823"/>
    </source>
</evidence>
<protein>
    <recommendedName>
        <fullName evidence="1">Cyclic di-GMP receptor atypical PilZ domain-containing protein</fullName>
    </recommendedName>
</protein>
<proteinExistence type="predicted"/>
<reference evidence="2" key="1">
    <citation type="submission" date="2009-10" db="EMBL/GenBank/DDBJ databases">
        <title>Diversity of trophic interactions inside an arsenic-rich microbial ecosystem.</title>
        <authorList>
            <person name="Bertin P.N."/>
            <person name="Heinrich-Salmeron A."/>
            <person name="Pelletier E."/>
            <person name="Goulhen-Chollet F."/>
            <person name="Arsene-Ploetze F."/>
            <person name="Gallien S."/>
            <person name="Calteau A."/>
            <person name="Vallenet D."/>
            <person name="Casiot C."/>
            <person name="Chane-Woon-Ming B."/>
            <person name="Giloteaux L."/>
            <person name="Barakat M."/>
            <person name="Bonnefoy V."/>
            <person name="Bruneel O."/>
            <person name="Chandler M."/>
            <person name="Cleiss J."/>
            <person name="Duran R."/>
            <person name="Elbaz-Poulichet F."/>
            <person name="Fonknechten N."/>
            <person name="Lauga B."/>
            <person name="Mornico D."/>
            <person name="Ortet P."/>
            <person name="Schaeffer C."/>
            <person name="Siguier P."/>
            <person name="Alexander Thil Smith A."/>
            <person name="Van Dorsselaer A."/>
            <person name="Weissenbach J."/>
            <person name="Medigue C."/>
            <person name="Le Paslier D."/>
        </authorList>
    </citation>
    <scope>NUCLEOTIDE SEQUENCE</scope>
</reference>
<dbReference type="InterPro" id="IPR031800">
    <property type="entry name" value="PilZ_atypical"/>
</dbReference>
<comment type="caution">
    <text evidence="2">The sequence shown here is derived from an EMBL/GenBank/DDBJ whole genome shotgun (WGS) entry which is preliminary data.</text>
</comment>
<dbReference type="EMBL" id="CABM01000017">
    <property type="protein sequence ID" value="CBH96081.1"/>
    <property type="molecule type" value="Genomic_DNA"/>
</dbReference>
<feature type="domain" description="Cyclic di-GMP receptor atypical PilZ" evidence="1">
    <location>
        <begin position="53"/>
        <end position="190"/>
    </location>
</feature>
<accession>E6PMC9</accession>
<dbReference type="AlphaFoldDB" id="E6PMC9"/>
<sequence length="193" mass="22008">MTATGTPEPLDTPSRLPHADAVRLEGRMPLDWVDTITPASALADVMIDNTTLLRALLMLDDPHAGVDTEHGRNDAIQQLERRIDLLLIMASTALRGMNTIPEERPCVLSARYLHWGSEEAVGVGRRVWARIYLRHRIALPLMLPGQIVEESVENDLLWHRLQIEPLDEALQNDLERFIFRHHRRQIARQRSGL</sequence>
<gene>
    <name evidence="2" type="ORF">CARN2_1070</name>
</gene>
<evidence type="ECO:0000313" key="2">
    <source>
        <dbReference type="EMBL" id="CBH96081.1"/>
    </source>
</evidence>